<sequence length="71" mass="7958">TPTGQNNREFCSARGRGAPAILEGIRDFGVIVSWEAYVGREKHRGSVVSHVLRERVVHWHSWHSGSACFRG</sequence>
<reference evidence="1" key="1">
    <citation type="submission" date="2017-07" db="EMBL/GenBank/DDBJ databases">
        <title>Taro Niue Genome Assembly and Annotation.</title>
        <authorList>
            <person name="Atibalentja N."/>
            <person name="Keating K."/>
            <person name="Fields C.J."/>
        </authorList>
    </citation>
    <scope>NUCLEOTIDE SEQUENCE</scope>
    <source>
        <strain evidence="1">Niue_2</strain>
        <tissue evidence="1">Leaf</tissue>
    </source>
</reference>
<evidence type="ECO:0000313" key="2">
    <source>
        <dbReference type="Proteomes" id="UP000652761"/>
    </source>
</evidence>
<name>A0A843WJW1_COLES</name>
<proteinExistence type="predicted"/>
<dbReference type="Proteomes" id="UP000652761">
    <property type="component" value="Unassembled WGS sequence"/>
</dbReference>
<evidence type="ECO:0000313" key="1">
    <source>
        <dbReference type="EMBL" id="MQM11773.1"/>
    </source>
</evidence>
<accession>A0A843WJW1</accession>
<feature type="non-terminal residue" evidence="1">
    <location>
        <position position="1"/>
    </location>
</feature>
<keyword evidence="2" id="KW-1185">Reference proteome</keyword>
<dbReference type="EMBL" id="NMUH01005091">
    <property type="protein sequence ID" value="MQM11773.1"/>
    <property type="molecule type" value="Genomic_DNA"/>
</dbReference>
<comment type="caution">
    <text evidence="1">The sequence shown here is derived from an EMBL/GenBank/DDBJ whole genome shotgun (WGS) entry which is preliminary data.</text>
</comment>
<gene>
    <name evidence="1" type="ORF">Taro_044681</name>
</gene>
<feature type="non-terminal residue" evidence="1">
    <location>
        <position position="71"/>
    </location>
</feature>
<protein>
    <submittedName>
        <fullName evidence="1">Uncharacterized protein</fullName>
    </submittedName>
</protein>
<dbReference type="AlphaFoldDB" id="A0A843WJW1"/>
<organism evidence="1 2">
    <name type="scientific">Colocasia esculenta</name>
    <name type="common">Wild taro</name>
    <name type="synonym">Arum esculentum</name>
    <dbReference type="NCBI Taxonomy" id="4460"/>
    <lineage>
        <taxon>Eukaryota</taxon>
        <taxon>Viridiplantae</taxon>
        <taxon>Streptophyta</taxon>
        <taxon>Embryophyta</taxon>
        <taxon>Tracheophyta</taxon>
        <taxon>Spermatophyta</taxon>
        <taxon>Magnoliopsida</taxon>
        <taxon>Liliopsida</taxon>
        <taxon>Araceae</taxon>
        <taxon>Aroideae</taxon>
        <taxon>Colocasieae</taxon>
        <taxon>Colocasia</taxon>
    </lineage>
</organism>